<evidence type="ECO:0000313" key="2">
    <source>
        <dbReference type="Proteomes" id="UP000425960"/>
    </source>
</evidence>
<dbReference type="KEGG" id="dov:DSCO28_39980"/>
<dbReference type="EMBL" id="AP021876">
    <property type="protein sequence ID" value="BBO83432.1"/>
    <property type="molecule type" value="Genomic_DNA"/>
</dbReference>
<protein>
    <submittedName>
        <fullName evidence="1">Uncharacterized protein</fullName>
    </submittedName>
</protein>
<dbReference type="RefSeq" id="WP_155323644.1">
    <property type="nucleotide sequence ID" value="NZ_AP021876.1"/>
</dbReference>
<gene>
    <name evidence="1" type="ORF">DSCO28_39980</name>
</gene>
<organism evidence="1 2">
    <name type="scientific">Desulfosarcina ovata subsp. sediminis</name>
    <dbReference type="NCBI Taxonomy" id="885957"/>
    <lineage>
        <taxon>Bacteria</taxon>
        <taxon>Pseudomonadati</taxon>
        <taxon>Thermodesulfobacteriota</taxon>
        <taxon>Desulfobacteria</taxon>
        <taxon>Desulfobacterales</taxon>
        <taxon>Desulfosarcinaceae</taxon>
        <taxon>Desulfosarcina</taxon>
    </lineage>
</organism>
<evidence type="ECO:0000313" key="1">
    <source>
        <dbReference type="EMBL" id="BBO83432.1"/>
    </source>
</evidence>
<dbReference type="Proteomes" id="UP000425960">
    <property type="component" value="Chromosome"/>
</dbReference>
<name>A0A5K7ZTB3_9BACT</name>
<sequence>MYAEIIKGLSNCKIGAADKKAFLNWARQIGGERIDHIVSNKHRKAYKRAAQVLGALCEVLILIGQESDAHVLVNEYYFDKYRRFSAFRKEVQAVFQTSNVVRSKMVL</sequence>
<accession>A0A5K7ZTB3</accession>
<reference evidence="1 2" key="1">
    <citation type="submission" date="2019-11" db="EMBL/GenBank/DDBJ databases">
        <title>Comparative genomics of hydrocarbon-degrading Desulfosarcina strains.</title>
        <authorList>
            <person name="Watanabe M."/>
            <person name="Kojima H."/>
            <person name="Fukui M."/>
        </authorList>
    </citation>
    <scope>NUCLEOTIDE SEQUENCE [LARGE SCALE GENOMIC DNA]</scope>
    <source>
        <strain evidence="1 2">28bB2T</strain>
    </source>
</reference>
<dbReference type="AlphaFoldDB" id="A0A5K7ZTB3"/>
<proteinExistence type="predicted"/>